<protein>
    <submittedName>
        <fullName evidence="2">Uncharacterized protein</fullName>
    </submittedName>
</protein>
<accession>A0A919X9W5</accession>
<feature type="compositionally biased region" description="Basic and acidic residues" evidence="1">
    <location>
        <begin position="45"/>
        <end position="59"/>
    </location>
</feature>
<evidence type="ECO:0000313" key="3">
    <source>
        <dbReference type="Proteomes" id="UP000676917"/>
    </source>
</evidence>
<evidence type="ECO:0000256" key="1">
    <source>
        <dbReference type="SAM" id="MobiDB-lite"/>
    </source>
</evidence>
<keyword evidence="3" id="KW-1185">Reference proteome</keyword>
<dbReference type="Proteomes" id="UP000676917">
    <property type="component" value="Unassembled WGS sequence"/>
</dbReference>
<comment type="caution">
    <text evidence="2">The sequence shown here is derived from an EMBL/GenBank/DDBJ whole genome shotgun (WGS) entry which is preliminary data.</text>
</comment>
<dbReference type="AlphaFoldDB" id="A0A919X9W5"/>
<sequence length="94" mass="10955">MTHREFAMICEENVERTHDENERQAMYAIMYAAASRGKGKHGKLPKPDELYRRPTEEDMTKTKVKSVLEKQVRAQEWLGQFDLTKLTGKEVDAK</sequence>
<evidence type="ECO:0000313" key="2">
    <source>
        <dbReference type="EMBL" id="GIO27734.1"/>
    </source>
</evidence>
<name>A0A919X9W5_9BACI</name>
<dbReference type="EMBL" id="BORP01000004">
    <property type="protein sequence ID" value="GIO27734.1"/>
    <property type="molecule type" value="Genomic_DNA"/>
</dbReference>
<proteinExistence type="predicted"/>
<reference evidence="2" key="1">
    <citation type="submission" date="2021-03" db="EMBL/GenBank/DDBJ databases">
        <title>Antimicrobial resistance genes in bacteria isolated from Japanese honey, and their potential for conferring macrolide and lincosamide resistance in the American foulbrood pathogen Paenibacillus larvae.</title>
        <authorList>
            <person name="Okamoto M."/>
            <person name="Kumagai M."/>
            <person name="Kanamori H."/>
            <person name="Takamatsu D."/>
        </authorList>
    </citation>
    <scope>NUCLEOTIDE SEQUENCE</scope>
    <source>
        <strain evidence="2">J43TS3</strain>
    </source>
</reference>
<feature type="region of interest" description="Disordered" evidence="1">
    <location>
        <begin position="37"/>
        <end position="59"/>
    </location>
</feature>
<organism evidence="2 3">
    <name type="scientific">Ornithinibacillus bavariensis</name>
    <dbReference type="NCBI Taxonomy" id="545502"/>
    <lineage>
        <taxon>Bacteria</taxon>
        <taxon>Bacillati</taxon>
        <taxon>Bacillota</taxon>
        <taxon>Bacilli</taxon>
        <taxon>Bacillales</taxon>
        <taxon>Bacillaceae</taxon>
        <taxon>Ornithinibacillus</taxon>
    </lineage>
</organism>
<gene>
    <name evidence="2" type="ORF">J43TS3_23450</name>
</gene>